<keyword evidence="1" id="KW-0732">Signal</keyword>
<feature type="chain" id="PRO_5008649129" description="SLH domain-containing protein" evidence="1">
    <location>
        <begin position="28"/>
        <end position="215"/>
    </location>
</feature>
<dbReference type="AlphaFoldDB" id="A0A1C0YJP0"/>
<sequence>MKLKNWVGVVIVGITLTLATLTVSALAQQASPFSDIKGNTHEQAIKTLYKEQIVFGKTSKLYAPNDVATRGETAQMFANALQLDTSNVDNPHFPDIPTTHKYYGAIAALANAGIVSGNNGYFMPDGDFKRSHAAKMLTLGFDLTMATSISTKFIDMPTHYETALYVQTLVDYELTRGTTPTTFHPNNALTRGHVATFLYNTIEALADDLTIADVE</sequence>
<dbReference type="Pfam" id="PF00395">
    <property type="entry name" value="SLH"/>
    <property type="match status" value="3"/>
</dbReference>
<evidence type="ECO:0000256" key="1">
    <source>
        <dbReference type="SAM" id="SignalP"/>
    </source>
</evidence>
<organism evidence="3 4">
    <name type="scientific">Caryophanon tenue</name>
    <dbReference type="NCBI Taxonomy" id="33978"/>
    <lineage>
        <taxon>Bacteria</taxon>
        <taxon>Bacillati</taxon>
        <taxon>Bacillota</taxon>
        <taxon>Bacilli</taxon>
        <taxon>Bacillales</taxon>
        <taxon>Caryophanaceae</taxon>
        <taxon>Caryophanon</taxon>
    </lineage>
</organism>
<name>A0A1C0YJP0_9BACL</name>
<evidence type="ECO:0000259" key="2">
    <source>
        <dbReference type="PROSITE" id="PS51272"/>
    </source>
</evidence>
<accession>A0A1C0YJP0</accession>
<dbReference type="STRING" id="33978.A6M13_08735"/>
<feature type="domain" description="SLH" evidence="2">
    <location>
        <begin position="28"/>
        <end position="88"/>
    </location>
</feature>
<dbReference type="PROSITE" id="PS51272">
    <property type="entry name" value="SLH"/>
    <property type="match status" value="2"/>
</dbReference>
<dbReference type="EMBL" id="MASJ01000003">
    <property type="protein sequence ID" value="OCS87395.1"/>
    <property type="molecule type" value="Genomic_DNA"/>
</dbReference>
<feature type="signal peptide" evidence="1">
    <location>
        <begin position="1"/>
        <end position="27"/>
    </location>
</feature>
<protein>
    <recommendedName>
        <fullName evidence="2">SLH domain-containing protein</fullName>
    </recommendedName>
</protein>
<dbReference type="Proteomes" id="UP000093199">
    <property type="component" value="Unassembled WGS sequence"/>
</dbReference>
<reference evidence="3 4" key="1">
    <citation type="submission" date="2016-07" db="EMBL/GenBank/DDBJ databases">
        <title>Caryophanon tenue genome sequencing.</title>
        <authorList>
            <person name="Verma A."/>
            <person name="Pal Y."/>
            <person name="Krishnamurthi S."/>
        </authorList>
    </citation>
    <scope>NUCLEOTIDE SEQUENCE [LARGE SCALE GENOMIC DNA]</scope>
    <source>
        <strain evidence="3 4">DSM 14152</strain>
    </source>
</reference>
<dbReference type="RefSeq" id="WP_066542860.1">
    <property type="nucleotide sequence ID" value="NZ_MASJ01000003.1"/>
</dbReference>
<keyword evidence="4" id="KW-1185">Reference proteome</keyword>
<feature type="domain" description="SLH" evidence="2">
    <location>
        <begin position="89"/>
        <end position="151"/>
    </location>
</feature>
<proteinExistence type="predicted"/>
<comment type="caution">
    <text evidence="3">The sequence shown here is derived from an EMBL/GenBank/DDBJ whole genome shotgun (WGS) entry which is preliminary data.</text>
</comment>
<evidence type="ECO:0000313" key="3">
    <source>
        <dbReference type="EMBL" id="OCS87395.1"/>
    </source>
</evidence>
<evidence type="ECO:0000313" key="4">
    <source>
        <dbReference type="Proteomes" id="UP000093199"/>
    </source>
</evidence>
<dbReference type="InterPro" id="IPR001119">
    <property type="entry name" value="SLH_dom"/>
</dbReference>
<gene>
    <name evidence="3" type="ORF">A6M13_08735</name>
</gene>
<dbReference type="OrthoDB" id="2426257at2"/>